<evidence type="ECO:0000256" key="8">
    <source>
        <dbReference type="SAM" id="Phobius"/>
    </source>
</evidence>
<dbReference type="InterPro" id="IPR010290">
    <property type="entry name" value="TM_effector"/>
</dbReference>
<dbReference type="Pfam" id="PF05977">
    <property type="entry name" value="MFS_3"/>
    <property type="match status" value="1"/>
</dbReference>
<feature type="transmembrane region" description="Helical" evidence="8">
    <location>
        <begin position="224"/>
        <end position="244"/>
    </location>
</feature>
<feature type="transmembrane region" description="Helical" evidence="8">
    <location>
        <begin position="312"/>
        <end position="330"/>
    </location>
</feature>
<reference evidence="9 10" key="1">
    <citation type="submission" date="2021-01" db="EMBL/GenBank/DDBJ databases">
        <title>Whole genome shotgun sequence of Microbispora siamensis NBRC 104113.</title>
        <authorList>
            <person name="Komaki H."/>
            <person name="Tamura T."/>
        </authorList>
    </citation>
    <scope>NUCLEOTIDE SEQUENCE [LARGE SCALE GENOMIC DNA]</scope>
    <source>
        <strain evidence="9 10">NBRC 104113</strain>
    </source>
</reference>
<dbReference type="SUPFAM" id="SSF103473">
    <property type="entry name" value="MFS general substrate transporter"/>
    <property type="match status" value="1"/>
</dbReference>
<dbReference type="PANTHER" id="PTHR23513">
    <property type="entry name" value="INTEGRAL MEMBRANE EFFLUX PROTEIN-RELATED"/>
    <property type="match status" value="1"/>
</dbReference>
<evidence type="ECO:0000256" key="4">
    <source>
        <dbReference type="ARBA" id="ARBA00022692"/>
    </source>
</evidence>
<dbReference type="Gene3D" id="1.20.1250.20">
    <property type="entry name" value="MFS general substrate transporter like domains"/>
    <property type="match status" value="1"/>
</dbReference>
<sequence length="462" mass="48317">MSSASSSSGQDGVAPLADGPAPQPPSNPAGGSGRADGSRRGGQAPAAPDVTAGSGAAGGLFGHRDFRLAFAAAAVSKLGTQISYLAVPLLAVTTLHASPGELGVLNALSTIAFLLIGLPAGAWVDRTRQRRLQIVTDLVRAALLLSVPLAWWAGALTLWQLYVVVLFTGVATVFFDVANQSFLPHLVGRDRLAEANARLVSLDAANQVAGRSLGGYLVQLLTAPLAIALDAITYVWSAVCLILIRTSDPVPARRPGRRLYQEIGEGLRFVFGDRLLNPLVLEAGLTNFAIQVYVTMLPVLFVRELGLSEGALGFFLALGGVGVFLGSMLARPLSARLGDARVMWVMGPLIAPAGFLVPLADHGPGVWLAGAAWLVITAKAGVDNVLKVSFRQRITPDHLLGRMNATFRFLMFGALALGALLAGALGELAGVRAAMWAGSAVLAAGWLRLFFSPLRSMRELPA</sequence>
<keyword evidence="10" id="KW-1185">Reference proteome</keyword>
<name>A0ABQ4GZ91_9ACTN</name>
<keyword evidence="4 8" id="KW-0812">Transmembrane</keyword>
<evidence type="ECO:0000256" key="6">
    <source>
        <dbReference type="ARBA" id="ARBA00023136"/>
    </source>
</evidence>
<feature type="transmembrane region" description="Helical" evidence="8">
    <location>
        <begin position="68"/>
        <end position="91"/>
    </location>
</feature>
<comment type="caution">
    <text evidence="9">The sequence shown here is derived from an EMBL/GenBank/DDBJ whole genome shotgun (WGS) entry which is preliminary data.</text>
</comment>
<gene>
    <name evidence="9" type="ORF">Msi02_75410</name>
</gene>
<protein>
    <submittedName>
        <fullName evidence="9">MFS transporter</fullName>
    </submittedName>
</protein>
<evidence type="ECO:0000256" key="7">
    <source>
        <dbReference type="SAM" id="MobiDB-lite"/>
    </source>
</evidence>
<feature type="transmembrane region" description="Helical" evidence="8">
    <location>
        <begin position="342"/>
        <end position="360"/>
    </location>
</feature>
<evidence type="ECO:0000256" key="3">
    <source>
        <dbReference type="ARBA" id="ARBA00022475"/>
    </source>
</evidence>
<dbReference type="EMBL" id="BOOF01000058">
    <property type="protein sequence ID" value="GIH66724.1"/>
    <property type="molecule type" value="Genomic_DNA"/>
</dbReference>
<dbReference type="PANTHER" id="PTHR23513:SF6">
    <property type="entry name" value="MAJOR FACILITATOR SUPERFAMILY ASSOCIATED DOMAIN-CONTAINING PROTEIN"/>
    <property type="match status" value="1"/>
</dbReference>
<evidence type="ECO:0000256" key="5">
    <source>
        <dbReference type="ARBA" id="ARBA00022989"/>
    </source>
</evidence>
<keyword evidence="6 8" id="KW-0472">Membrane</keyword>
<dbReference type="Proteomes" id="UP000660454">
    <property type="component" value="Unassembled WGS sequence"/>
</dbReference>
<keyword evidence="5 8" id="KW-1133">Transmembrane helix</keyword>
<feature type="transmembrane region" description="Helical" evidence="8">
    <location>
        <begin position="366"/>
        <end position="386"/>
    </location>
</feature>
<keyword evidence="3" id="KW-1003">Cell membrane</keyword>
<evidence type="ECO:0000256" key="2">
    <source>
        <dbReference type="ARBA" id="ARBA00022448"/>
    </source>
</evidence>
<proteinExistence type="predicted"/>
<evidence type="ECO:0000256" key="1">
    <source>
        <dbReference type="ARBA" id="ARBA00004651"/>
    </source>
</evidence>
<comment type="subcellular location">
    <subcellularLocation>
        <location evidence="1">Cell membrane</location>
        <topology evidence="1">Multi-pass membrane protein</topology>
    </subcellularLocation>
</comment>
<feature type="transmembrane region" description="Helical" evidence="8">
    <location>
        <begin position="407"/>
        <end position="425"/>
    </location>
</feature>
<evidence type="ECO:0000313" key="9">
    <source>
        <dbReference type="EMBL" id="GIH66724.1"/>
    </source>
</evidence>
<feature type="transmembrane region" description="Helical" evidence="8">
    <location>
        <begin position="103"/>
        <end position="122"/>
    </location>
</feature>
<dbReference type="InterPro" id="IPR036259">
    <property type="entry name" value="MFS_trans_sf"/>
</dbReference>
<feature type="transmembrane region" description="Helical" evidence="8">
    <location>
        <begin position="279"/>
        <end position="300"/>
    </location>
</feature>
<evidence type="ECO:0000313" key="10">
    <source>
        <dbReference type="Proteomes" id="UP000660454"/>
    </source>
</evidence>
<feature type="region of interest" description="Disordered" evidence="7">
    <location>
        <begin position="1"/>
        <end position="50"/>
    </location>
</feature>
<accession>A0ABQ4GZ91</accession>
<dbReference type="RefSeq" id="WP_239109111.1">
    <property type="nucleotide sequence ID" value="NZ_BOOF01000058.1"/>
</dbReference>
<feature type="transmembrane region" description="Helical" evidence="8">
    <location>
        <begin position="431"/>
        <end position="451"/>
    </location>
</feature>
<keyword evidence="2" id="KW-0813">Transport</keyword>
<dbReference type="CDD" id="cd06173">
    <property type="entry name" value="MFS_MefA_like"/>
    <property type="match status" value="1"/>
</dbReference>
<organism evidence="9 10">
    <name type="scientific">Microbispora siamensis</name>
    <dbReference type="NCBI Taxonomy" id="564413"/>
    <lineage>
        <taxon>Bacteria</taxon>
        <taxon>Bacillati</taxon>
        <taxon>Actinomycetota</taxon>
        <taxon>Actinomycetes</taxon>
        <taxon>Streptosporangiales</taxon>
        <taxon>Streptosporangiaceae</taxon>
        <taxon>Microbispora</taxon>
    </lineage>
</organism>